<dbReference type="SFLD" id="SFLDG01384">
    <property type="entry name" value="thioether_bond_formation_requi"/>
    <property type="match status" value="1"/>
</dbReference>
<evidence type="ECO:0000256" key="5">
    <source>
        <dbReference type="ARBA" id="ARBA00023004"/>
    </source>
</evidence>
<dbReference type="CDD" id="cd01335">
    <property type="entry name" value="Radical_SAM"/>
    <property type="match status" value="1"/>
</dbReference>
<keyword evidence="6" id="KW-0411">Iron-sulfur</keyword>
<dbReference type="Pfam" id="PF04055">
    <property type="entry name" value="Radical_SAM"/>
    <property type="match status" value="1"/>
</dbReference>
<evidence type="ECO:0000256" key="4">
    <source>
        <dbReference type="ARBA" id="ARBA00022723"/>
    </source>
</evidence>
<evidence type="ECO:0000313" key="9">
    <source>
        <dbReference type="Proteomes" id="UP000817854"/>
    </source>
</evidence>
<protein>
    <submittedName>
        <fullName evidence="8">Radical SAM protein</fullName>
    </submittedName>
</protein>
<evidence type="ECO:0000256" key="6">
    <source>
        <dbReference type="ARBA" id="ARBA00023014"/>
    </source>
</evidence>
<feature type="domain" description="Radical SAM core" evidence="7">
    <location>
        <begin position="1"/>
        <end position="252"/>
    </location>
</feature>
<dbReference type="PANTHER" id="PTHR43273">
    <property type="entry name" value="ANAEROBIC SULFATASE-MATURATING ENZYME HOMOLOG ASLB-RELATED"/>
    <property type="match status" value="1"/>
</dbReference>
<organism evidence="8 9">
    <name type="scientific">Flavobacterium jejuense</name>
    <dbReference type="NCBI Taxonomy" id="1544455"/>
    <lineage>
        <taxon>Bacteria</taxon>
        <taxon>Pseudomonadati</taxon>
        <taxon>Bacteroidota</taxon>
        <taxon>Flavobacteriia</taxon>
        <taxon>Flavobacteriales</taxon>
        <taxon>Flavobacteriaceae</taxon>
        <taxon>Flavobacterium</taxon>
    </lineage>
</organism>
<comment type="cofactor">
    <cofactor evidence="1">
        <name>[4Fe-4S] cluster</name>
        <dbReference type="ChEBI" id="CHEBI:49883"/>
    </cofactor>
</comment>
<dbReference type="InterPro" id="IPR023867">
    <property type="entry name" value="Sulphatase_maturase_rSAM"/>
</dbReference>
<dbReference type="SUPFAM" id="SSF102114">
    <property type="entry name" value="Radical SAM enzymes"/>
    <property type="match status" value="1"/>
</dbReference>
<dbReference type="PANTHER" id="PTHR43273:SF8">
    <property type="entry name" value="RADICAL SAM DOMAIN PROTEIN"/>
    <property type="match status" value="1"/>
</dbReference>
<dbReference type="InterPro" id="IPR013785">
    <property type="entry name" value="Aldolase_TIM"/>
</dbReference>
<evidence type="ECO:0000256" key="1">
    <source>
        <dbReference type="ARBA" id="ARBA00001966"/>
    </source>
</evidence>
<dbReference type="PROSITE" id="PS01305">
    <property type="entry name" value="MOAA_NIFB_PQQE"/>
    <property type="match status" value="1"/>
</dbReference>
<keyword evidence="9" id="KW-1185">Reference proteome</keyword>
<gene>
    <name evidence="8" type="ORF">FIA58_019330</name>
</gene>
<dbReference type="InterPro" id="IPR007197">
    <property type="entry name" value="rSAM"/>
</dbReference>
<keyword evidence="3" id="KW-0949">S-adenosyl-L-methionine</keyword>
<dbReference type="InterPro" id="IPR000385">
    <property type="entry name" value="MoaA_NifB_PqqE_Fe-S-bd_CS"/>
</dbReference>
<accession>A0ABX0IX71</accession>
<reference evidence="8 9" key="2">
    <citation type="submission" date="2019-05" db="EMBL/GenBank/DDBJ databases">
        <authorList>
            <person name="Lianzixin W."/>
        </authorList>
    </citation>
    <scope>NUCLEOTIDE SEQUENCE [LARGE SCALE GENOMIC DNA]</scope>
    <source>
        <strain evidence="8 9">EC11</strain>
    </source>
</reference>
<dbReference type="RefSeq" id="WP_140964342.1">
    <property type="nucleotide sequence ID" value="NZ_VEVQ02000018.1"/>
</dbReference>
<dbReference type="SFLD" id="SFLDS00029">
    <property type="entry name" value="Radical_SAM"/>
    <property type="match status" value="2"/>
</dbReference>
<keyword evidence="5" id="KW-0408">Iron</keyword>
<dbReference type="SFLD" id="SFLDG01386">
    <property type="entry name" value="main_SPASM_domain-containing"/>
    <property type="match status" value="2"/>
</dbReference>
<name>A0ABX0IX71_9FLAO</name>
<dbReference type="PROSITE" id="PS51918">
    <property type="entry name" value="RADICAL_SAM"/>
    <property type="match status" value="1"/>
</dbReference>
<dbReference type="Proteomes" id="UP000817854">
    <property type="component" value="Unassembled WGS sequence"/>
</dbReference>
<evidence type="ECO:0000256" key="2">
    <source>
        <dbReference type="ARBA" id="ARBA00022485"/>
    </source>
</evidence>
<keyword evidence="2" id="KW-0004">4Fe-4S</keyword>
<reference evidence="8 9" key="3">
    <citation type="submission" date="2020-02" db="EMBL/GenBank/DDBJ databases">
        <title>Flavobacterium profundi sp. nov., isolated from a deep-sea seamount.</title>
        <authorList>
            <person name="Zhang D.-C."/>
        </authorList>
    </citation>
    <scope>NUCLEOTIDE SEQUENCE [LARGE SCALE GENOMIC DNA]</scope>
    <source>
        <strain evidence="8 9">EC11</strain>
    </source>
</reference>
<proteinExistence type="predicted"/>
<dbReference type="SFLD" id="SFLDG01072">
    <property type="entry name" value="dehydrogenase_like"/>
    <property type="match status" value="1"/>
</dbReference>
<comment type="caution">
    <text evidence="8">The sequence shown here is derived from an EMBL/GenBank/DDBJ whole genome shotgun (WGS) entry which is preliminary data.</text>
</comment>
<sequence>MNIEALVVKIASRCNINCTYCYMYNHADQSYKSQPKFMSKETILNLKNKIKNHCVKHELKKFYVILHGGEPLLTDVNDLRYFLETLSSLDKESSINISFAVQTNGILISEEHCKLLNEYDVGVGISLDGNEKINNQYRVDKKGNGTFENVKKGIEVAKKHLNHPIGCLSVVNLEASPIESYETFKSLSFTGINFLLLDENYDTLSNDDIVISDLKNSNWLIELFDYWYKLDDKERLRIRKFEDIISYILGSERGTESAGKGENKIAVVETNGDIEPLDVLKICGEEFTKHKFNLATNELDDVFHSDLIKTYYNSKKYLAKKCLACPVNEVCGGGYLPHRYNSKNGFNNPSIYCKDLLKVITHIQNVIIDDIPNEIIEESGVKKVTYEEALEMIENNIPNIESTGYMDLLESFRKNELITN</sequence>
<keyword evidence="4" id="KW-0479">Metal-binding</keyword>
<dbReference type="EMBL" id="VEVQ02000018">
    <property type="protein sequence ID" value="NHN27835.1"/>
    <property type="molecule type" value="Genomic_DNA"/>
</dbReference>
<reference evidence="9" key="1">
    <citation type="submission" date="2019-05" db="EMBL/GenBank/DDBJ databases">
        <title>Flavobacterium profundi sp. nov., isolated from a deep-sea seamount.</title>
        <authorList>
            <person name="Zhang D.-C."/>
        </authorList>
    </citation>
    <scope>NUCLEOTIDE SEQUENCE [LARGE SCALE GENOMIC DNA]</scope>
    <source>
        <strain evidence="9">EC11</strain>
    </source>
</reference>
<dbReference type="InterPro" id="IPR058240">
    <property type="entry name" value="rSAM_sf"/>
</dbReference>
<evidence type="ECO:0000259" key="7">
    <source>
        <dbReference type="PROSITE" id="PS51918"/>
    </source>
</evidence>
<evidence type="ECO:0000313" key="8">
    <source>
        <dbReference type="EMBL" id="NHN27835.1"/>
    </source>
</evidence>
<dbReference type="Gene3D" id="3.20.20.70">
    <property type="entry name" value="Aldolase class I"/>
    <property type="match status" value="1"/>
</dbReference>
<evidence type="ECO:0000256" key="3">
    <source>
        <dbReference type="ARBA" id="ARBA00022691"/>
    </source>
</evidence>
<dbReference type="SFLD" id="SFLDG01067">
    <property type="entry name" value="SPASM/twitch_domain_containing"/>
    <property type="match status" value="2"/>
</dbReference>